<evidence type="ECO:0000256" key="1">
    <source>
        <dbReference type="SAM" id="Phobius"/>
    </source>
</evidence>
<protein>
    <submittedName>
        <fullName evidence="2">Uncharacterized protein</fullName>
    </submittedName>
</protein>
<organism evidence="2 3">
    <name type="scientific">Pleurostoma richardsiae</name>
    <dbReference type="NCBI Taxonomy" id="41990"/>
    <lineage>
        <taxon>Eukaryota</taxon>
        <taxon>Fungi</taxon>
        <taxon>Dikarya</taxon>
        <taxon>Ascomycota</taxon>
        <taxon>Pezizomycotina</taxon>
        <taxon>Sordariomycetes</taxon>
        <taxon>Sordariomycetidae</taxon>
        <taxon>Calosphaeriales</taxon>
        <taxon>Pleurostomataceae</taxon>
        <taxon>Pleurostoma</taxon>
    </lineage>
</organism>
<comment type="caution">
    <text evidence="2">The sequence shown here is derived from an EMBL/GenBank/DDBJ whole genome shotgun (WGS) entry which is preliminary data.</text>
</comment>
<feature type="transmembrane region" description="Helical" evidence="1">
    <location>
        <begin position="12"/>
        <end position="34"/>
    </location>
</feature>
<sequence>MGTYSHRQLRAAFTFIVRPLILAVAVTLLVRLLFSTRTPLKKPQKQQHHHHHHHHHHQLTKALVIASTSADDTAWLSSVPSDWAVHNYIVDRPSAAADSAASDTVPANKGNEAMAYLTYIITHYDALPDVVFFHHAHPSAWHQELDSAAEVSALRAQHVARAGFASARCLPGCENVMPLAPAGGGVPLERFGGRLGRDVLLTSLLEAFLDRDAGEEVPTRLAAPCCAQFAVSRGAVRARSREWWAELRGWLLETRLDSMTSGRLLEYTWHVWFGKEAEHCPDYEACRCHVFGIGDCERYFELEKTF</sequence>
<reference evidence="2" key="1">
    <citation type="submission" date="2022-07" db="EMBL/GenBank/DDBJ databases">
        <title>Fungi with potential for degradation of polypropylene.</title>
        <authorList>
            <person name="Gostincar C."/>
        </authorList>
    </citation>
    <scope>NUCLEOTIDE SEQUENCE</scope>
    <source>
        <strain evidence="2">EXF-13308</strain>
    </source>
</reference>
<keyword evidence="3" id="KW-1185">Reference proteome</keyword>
<dbReference type="InterPro" id="IPR021838">
    <property type="entry name" value="DUF3431"/>
</dbReference>
<keyword evidence="1" id="KW-0472">Membrane</keyword>
<dbReference type="Proteomes" id="UP001174694">
    <property type="component" value="Unassembled WGS sequence"/>
</dbReference>
<evidence type="ECO:0000313" key="3">
    <source>
        <dbReference type="Proteomes" id="UP001174694"/>
    </source>
</evidence>
<dbReference type="EMBL" id="JANBVO010000014">
    <property type="protein sequence ID" value="KAJ9145406.1"/>
    <property type="molecule type" value="Genomic_DNA"/>
</dbReference>
<accession>A0AA38RP79</accession>
<evidence type="ECO:0000313" key="2">
    <source>
        <dbReference type="EMBL" id="KAJ9145406.1"/>
    </source>
</evidence>
<dbReference type="PANTHER" id="PTHR37490">
    <property type="entry name" value="EXPRESSED PROTEIN"/>
    <property type="match status" value="1"/>
</dbReference>
<proteinExistence type="predicted"/>
<gene>
    <name evidence="2" type="ORF">NKR23_g5461</name>
</gene>
<dbReference type="PANTHER" id="PTHR37490:SF3">
    <property type="entry name" value="DUF3431 DOMAIN CONTAINING PROTEIN"/>
    <property type="match status" value="1"/>
</dbReference>
<name>A0AA38RP79_9PEZI</name>
<dbReference type="AlphaFoldDB" id="A0AA38RP79"/>
<keyword evidence="1" id="KW-0812">Transmembrane</keyword>
<keyword evidence="1" id="KW-1133">Transmembrane helix</keyword>
<dbReference type="Pfam" id="PF11913">
    <property type="entry name" value="DUF3431"/>
    <property type="match status" value="1"/>
</dbReference>